<dbReference type="SUPFAM" id="SSF109709">
    <property type="entry name" value="KorB DNA-binding domain-like"/>
    <property type="match status" value="1"/>
</dbReference>
<feature type="domain" description="ParB-like N-terminal" evidence="2">
    <location>
        <begin position="2"/>
        <end position="94"/>
    </location>
</feature>
<gene>
    <name evidence="3" type="ORF">E5Z56_00845</name>
</gene>
<dbReference type="GO" id="GO:0007059">
    <property type="term" value="P:chromosome segregation"/>
    <property type="evidence" value="ECO:0007669"/>
    <property type="project" value="TreeGrafter"/>
</dbReference>
<dbReference type="KEGG" id="ruj:E5Z56_00845"/>
<dbReference type="Proteomes" id="UP000301475">
    <property type="component" value="Chromosome"/>
</dbReference>
<organism evidence="3 4">
    <name type="scientific">Ruminococcus bovis</name>
    <dbReference type="NCBI Taxonomy" id="2564099"/>
    <lineage>
        <taxon>Bacteria</taxon>
        <taxon>Bacillati</taxon>
        <taxon>Bacillota</taxon>
        <taxon>Clostridia</taxon>
        <taxon>Eubacteriales</taxon>
        <taxon>Oscillospiraceae</taxon>
        <taxon>Ruminococcus</taxon>
    </lineage>
</organism>
<dbReference type="PANTHER" id="PTHR33375:SF1">
    <property type="entry name" value="CHROMOSOME-PARTITIONING PROTEIN PARB-RELATED"/>
    <property type="match status" value="1"/>
</dbReference>
<dbReference type="AlphaFoldDB" id="A0A4P8XVE9"/>
<dbReference type="GO" id="GO:0045881">
    <property type="term" value="P:positive regulation of sporulation resulting in formation of a cellular spore"/>
    <property type="evidence" value="ECO:0007669"/>
    <property type="project" value="TreeGrafter"/>
</dbReference>
<dbReference type="EMBL" id="CP039381">
    <property type="protein sequence ID" value="QCT05999.1"/>
    <property type="molecule type" value="Genomic_DNA"/>
</dbReference>
<name>A0A4P8XVE9_9FIRM</name>
<keyword evidence="4" id="KW-1185">Reference proteome</keyword>
<comment type="similarity">
    <text evidence="1">Belongs to the ParB family.</text>
</comment>
<dbReference type="GO" id="GO:0003677">
    <property type="term" value="F:DNA binding"/>
    <property type="evidence" value="ECO:0007669"/>
    <property type="project" value="InterPro"/>
</dbReference>
<dbReference type="NCBIfam" id="TIGR00180">
    <property type="entry name" value="parB_part"/>
    <property type="match status" value="1"/>
</dbReference>
<dbReference type="GO" id="GO:0005694">
    <property type="term" value="C:chromosome"/>
    <property type="evidence" value="ECO:0007669"/>
    <property type="project" value="TreeGrafter"/>
</dbReference>
<dbReference type="SMART" id="SM00470">
    <property type="entry name" value="ParB"/>
    <property type="match status" value="1"/>
</dbReference>
<dbReference type="Gene3D" id="1.10.10.2830">
    <property type="match status" value="1"/>
</dbReference>
<proteinExistence type="inferred from homology"/>
<evidence type="ECO:0000259" key="2">
    <source>
        <dbReference type="SMART" id="SM00470"/>
    </source>
</evidence>
<accession>A0A4P8XVE9</accession>
<dbReference type="RefSeq" id="WP_138156097.1">
    <property type="nucleotide sequence ID" value="NZ_CP039381.1"/>
</dbReference>
<dbReference type="InterPro" id="IPR003115">
    <property type="entry name" value="ParB_N"/>
</dbReference>
<dbReference type="SUPFAM" id="SSF110849">
    <property type="entry name" value="ParB/Sulfiredoxin"/>
    <property type="match status" value="1"/>
</dbReference>
<evidence type="ECO:0000313" key="4">
    <source>
        <dbReference type="Proteomes" id="UP000301475"/>
    </source>
</evidence>
<dbReference type="PANTHER" id="PTHR33375">
    <property type="entry name" value="CHROMOSOME-PARTITIONING PROTEIN PARB-RELATED"/>
    <property type="match status" value="1"/>
</dbReference>
<dbReference type="InterPro" id="IPR004437">
    <property type="entry name" value="ParB/RepB/Spo0J"/>
</dbReference>
<protein>
    <submittedName>
        <fullName evidence="3">ParB/RepB/Spo0J family partition protein</fullName>
    </submittedName>
</protein>
<dbReference type="InterPro" id="IPR050336">
    <property type="entry name" value="Chromosome_partition/occlusion"/>
</dbReference>
<evidence type="ECO:0000256" key="1">
    <source>
        <dbReference type="ARBA" id="ARBA00006295"/>
    </source>
</evidence>
<dbReference type="InterPro" id="IPR036086">
    <property type="entry name" value="ParB/Sulfiredoxin_sf"/>
</dbReference>
<dbReference type="OrthoDB" id="9771505at2"/>
<sequence>MTNISINKLHEFRDHPYQVLDNDEMNNLITSVQQQGIMTPLIVRPLEGTIDEYEIISGHRRFRAAQKAGLTEVPAFIRPVSRDEAAIMVVDSNLHREHLLPSEKAFAYKLKAEALKHQGQRTDLTSGQFVPKSDDNRATAFIGEQSGESYKTVQRYIRLTNLIPELLNMMDEGKIAFSVGVELSYLSPEIQRDLYAIIERDDHTPSYSQAYRLHKAFNSCSMTKEGLELVMSEEKANQRETLKIPMDKVRKYAPRATDNQLEDFVLKACDYYQRYLKRQRDRER</sequence>
<evidence type="ECO:0000313" key="3">
    <source>
        <dbReference type="EMBL" id="QCT05999.1"/>
    </source>
</evidence>
<dbReference type="CDD" id="cd16407">
    <property type="entry name" value="ParB_N_like"/>
    <property type="match status" value="1"/>
</dbReference>
<dbReference type="Gene3D" id="3.90.1530.30">
    <property type="match status" value="1"/>
</dbReference>
<dbReference type="Pfam" id="PF02195">
    <property type="entry name" value="ParB_N"/>
    <property type="match status" value="1"/>
</dbReference>
<reference evidence="3 4" key="1">
    <citation type="submission" date="2019-04" db="EMBL/GenBank/DDBJ databases">
        <authorList>
            <person name="Embree M."/>
            <person name="Gaffney J.R."/>
        </authorList>
    </citation>
    <scope>NUCLEOTIDE SEQUENCE [LARGE SCALE GENOMIC DNA]</scope>
    <source>
        <strain evidence="3 4">JE7A12</strain>
    </source>
</reference>